<reference evidence="7" key="1">
    <citation type="submission" date="2015-09" db="EMBL/GenBank/DDBJ databases">
        <authorList>
            <consortium name="Pathogen Informatics"/>
        </authorList>
    </citation>
    <scope>NUCLEOTIDE SEQUENCE [LARGE SCALE GENOMIC DNA]</scope>
    <source>
        <strain evidence="7">Lake Konstanz</strain>
    </source>
</reference>
<dbReference type="InterPro" id="IPR019159">
    <property type="entry name" value="CCDC93_CC"/>
</dbReference>
<comment type="similarity">
    <text evidence="1">Belongs to the CCDC93 family.</text>
</comment>
<dbReference type="OrthoDB" id="16092at2759"/>
<dbReference type="Pfam" id="PF21673">
    <property type="entry name" value="CCDC93_N"/>
    <property type="match status" value="1"/>
</dbReference>
<organism evidence="6 7">
    <name type="scientific">Bodo saltans</name>
    <name type="common">Flagellated protozoan</name>
    <dbReference type="NCBI Taxonomy" id="75058"/>
    <lineage>
        <taxon>Eukaryota</taxon>
        <taxon>Discoba</taxon>
        <taxon>Euglenozoa</taxon>
        <taxon>Kinetoplastea</taxon>
        <taxon>Metakinetoplastina</taxon>
        <taxon>Eubodonida</taxon>
        <taxon>Bodonidae</taxon>
        <taxon>Bodo</taxon>
    </lineage>
</organism>
<proteinExistence type="inferred from homology"/>
<dbReference type="Pfam" id="PF09762">
    <property type="entry name" value="CCDC93_CC"/>
    <property type="match status" value="1"/>
</dbReference>
<name>A0A0S4JH67_BODSA</name>
<feature type="coiled-coil region" evidence="3">
    <location>
        <begin position="368"/>
        <end position="449"/>
    </location>
</feature>
<dbReference type="Proteomes" id="UP000051952">
    <property type="component" value="Unassembled WGS sequence"/>
</dbReference>
<feature type="domain" description="CCDC93 coiled-coil" evidence="4">
    <location>
        <begin position="188"/>
        <end position="605"/>
    </location>
</feature>
<dbReference type="InterPro" id="IPR048747">
    <property type="entry name" value="CCDC93_N"/>
</dbReference>
<evidence type="ECO:0000259" key="5">
    <source>
        <dbReference type="Pfam" id="PF21673"/>
    </source>
</evidence>
<dbReference type="PANTHER" id="PTHR16441">
    <property type="entry name" value="FIDIPIDINE"/>
    <property type="match status" value="1"/>
</dbReference>
<protein>
    <submittedName>
        <fullName evidence="6">Uncharacterized protein</fullName>
    </submittedName>
</protein>
<dbReference type="AlphaFoldDB" id="A0A0S4JH67"/>
<evidence type="ECO:0000313" key="6">
    <source>
        <dbReference type="EMBL" id="CUG89846.1"/>
    </source>
</evidence>
<dbReference type="VEuPathDB" id="TriTrypDB:BSAL_23705"/>
<sequence length="621" mass="70654">MSNAQLRRTMMKGGMSIEDISTMLIAGGYFRAKIRSLTDFDKVAGGLAWCILNSRHSIDVEFVENAHIRDKIKVAENICGALKTDMQCPHDLEPHQIQGLDYPKIAQVLEWLLKRVAAARVENAHYVAEFTKLDFARRFHTNVASMTNEAHLPLHVADPISAHKKSHRAPKRVMISGQATYASPLEHAATVLLEYGLKYQMKDSILLLQNTVEGDAEMQRDVSKVQDDERKEQAMLEALLAQMNSHRDKARIGAGHLDSIMHKASDNDKIAKLRDGYQARRAALQERLAEEEAARNELERQKQRIDELRAEAENAAAQEAALMEQVEAVQSSADSVREKYKKKIRRLDEQTEGIDDIEKMLRSDQSRSEQFDHLLQLLEDEKEQLRKLDEDREKSKQRVNEAKEEVLELADRMEQLAGEEGKEAFEAELRSLKADLDAVLNELAKRDQEAMGVMRKIDEFPTRAELQQYHVRIGELDEEIAWKFEATRLSYTVYNNRAEVLKCLKNEEDVLQQLSQLVDTCLGGGKNAAKKNAAERQLLLEQSSAIVGQLKASCIKQKERVEEAVAQNTQSRTAYDALLEKQAEYNRLVADTKLRLEENELLQQQLNEAQDATEEAQEDEA</sequence>
<keyword evidence="7" id="KW-1185">Reference proteome</keyword>
<gene>
    <name evidence="6" type="ORF">BSAL_23705</name>
</gene>
<evidence type="ECO:0000256" key="3">
    <source>
        <dbReference type="SAM" id="Coils"/>
    </source>
</evidence>
<dbReference type="PANTHER" id="PTHR16441:SF0">
    <property type="entry name" value="COILED-COIL DOMAIN-CONTAINING PROTEIN 93"/>
    <property type="match status" value="1"/>
</dbReference>
<evidence type="ECO:0000256" key="2">
    <source>
        <dbReference type="ARBA" id="ARBA00023054"/>
    </source>
</evidence>
<dbReference type="EMBL" id="CYKH01001773">
    <property type="protein sequence ID" value="CUG89846.1"/>
    <property type="molecule type" value="Genomic_DNA"/>
</dbReference>
<evidence type="ECO:0000256" key="1">
    <source>
        <dbReference type="ARBA" id="ARBA00007219"/>
    </source>
</evidence>
<evidence type="ECO:0000259" key="4">
    <source>
        <dbReference type="Pfam" id="PF09762"/>
    </source>
</evidence>
<keyword evidence="2 3" id="KW-0175">Coiled coil</keyword>
<feature type="coiled-coil region" evidence="3">
    <location>
        <begin position="274"/>
        <end position="329"/>
    </location>
</feature>
<dbReference type="GO" id="GO:0006893">
    <property type="term" value="P:Golgi to plasma membrane transport"/>
    <property type="evidence" value="ECO:0007669"/>
    <property type="project" value="TreeGrafter"/>
</dbReference>
<feature type="domain" description="CCDC93 N-terminal" evidence="5">
    <location>
        <begin position="16"/>
        <end position="117"/>
    </location>
</feature>
<evidence type="ECO:0000313" key="7">
    <source>
        <dbReference type="Proteomes" id="UP000051952"/>
    </source>
</evidence>
<accession>A0A0S4JH67</accession>
<dbReference type="OMA" id="YERQEAP"/>
<dbReference type="InterPro" id="IPR039116">
    <property type="entry name" value="CCDC93"/>
</dbReference>